<reference evidence="1 2" key="1">
    <citation type="submission" date="2019-03" db="EMBL/GenBank/DDBJ databases">
        <title>Genomic Encyclopedia of Type Strains, Phase III (KMG-III): the genomes of soil and plant-associated and newly described type strains.</title>
        <authorList>
            <person name="Whitman W."/>
        </authorList>
    </citation>
    <scope>NUCLEOTIDE SEQUENCE [LARGE SCALE GENOMIC DNA]</scope>
    <source>
        <strain evidence="1 2">CECT 7378</strain>
    </source>
</reference>
<organism evidence="1 2">
    <name type="scientific">Marinomonas balearica</name>
    <dbReference type="NCBI Taxonomy" id="491947"/>
    <lineage>
        <taxon>Bacteria</taxon>
        <taxon>Pseudomonadati</taxon>
        <taxon>Pseudomonadota</taxon>
        <taxon>Gammaproteobacteria</taxon>
        <taxon>Oceanospirillales</taxon>
        <taxon>Oceanospirillaceae</taxon>
        <taxon>Marinomonas</taxon>
    </lineage>
</organism>
<keyword evidence="2" id="KW-1185">Reference proteome</keyword>
<comment type="caution">
    <text evidence="1">The sequence shown here is derived from an EMBL/GenBank/DDBJ whole genome shotgun (WGS) entry which is preliminary data.</text>
</comment>
<name>A0A4R6MC93_9GAMM</name>
<dbReference type="Proteomes" id="UP000294656">
    <property type="component" value="Unassembled WGS sequence"/>
</dbReference>
<sequence length="120" mass="13467">MKVALKIIASLILIGVLSGCDFGIPEADEKFGTQNFVSAVSIIELHKLRNGEYPKDLDDLEFLGDWDGIWLSAVRYERNGDGYNLYLERGWSKKPSLEFPVKFKKGLGIKESNVTWASAK</sequence>
<evidence type="ECO:0000313" key="2">
    <source>
        <dbReference type="Proteomes" id="UP000294656"/>
    </source>
</evidence>
<dbReference type="AlphaFoldDB" id="A0A4R6MC93"/>
<evidence type="ECO:0008006" key="3">
    <source>
        <dbReference type="Google" id="ProtNLM"/>
    </source>
</evidence>
<accession>A0A4R6MC93</accession>
<dbReference type="EMBL" id="SNXC01000010">
    <property type="protein sequence ID" value="TDO98956.1"/>
    <property type="molecule type" value="Genomic_DNA"/>
</dbReference>
<protein>
    <recommendedName>
        <fullName evidence="3">Lipoprotein</fullName>
    </recommendedName>
</protein>
<evidence type="ECO:0000313" key="1">
    <source>
        <dbReference type="EMBL" id="TDO98956.1"/>
    </source>
</evidence>
<proteinExistence type="predicted"/>
<dbReference type="PROSITE" id="PS51257">
    <property type="entry name" value="PROKAR_LIPOPROTEIN"/>
    <property type="match status" value="1"/>
</dbReference>
<gene>
    <name evidence="1" type="ORF">DFP79_1380</name>
</gene>
<dbReference type="RefSeq" id="WP_208111401.1">
    <property type="nucleotide sequence ID" value="NZ_SNXC01000010.1"/>
</dbReference>